<dbReference type="GO" id="GO:0003723">
    <property type="term" value="F:RNA binding"/>
    <property type="evidence" value="ECO:0007669"/>
    <property type="project" value="TreeGrafter"/>
</dbReference>
<dbReference type="EMBL" id="MN739542">
    <property type="protein sequence ID" value="QHT12185.1"/>
    <property type="molecule type" value="Genomic_DNA"/>
</dbReference>
<comment type="similarity">
    <text evidence="4">Belongs to the 5'-3' exonuclease family.</text>
</comment>
<dbReference type="PANTHER" id="PTHR12341">
    <property type="entry name" value="5'-&gt;3' EXORIBONUCLEASE"/>
    <property type="match status" value="1"/>
</dbReference>
<evidence type="ECO:0000256" key="1">
    <source>
        <dbReference type="ARBA" id="ARBA00022722"/>
    </source>
</evidence>
<name>A0A6C0D970_9ZZZZ</name>
<feature type="domain" description="Xrn1 N-terminal" evidence="5">
    <location>
        <begin position="1"/>
        <end position="208"/>
    </location>
</feature>
<keyword evidence="2" id="KW-0378">Hydrolase</keyword>
<dbReference type="GO" id="GO:0004534">
    <property type="term" value="F:5'-3' RNA exonuclease activity"/>
    <property type="evidence" value="ECO:0007669"/>
    <property type="project" value="TreeGrafter"/>
</dbReference>
<dbReference type="InterPro" id="IPR004859">
    <property type="entry name" value="Xrn1_N"/>
</dbReference>
<evidence type="ECO:0008006" key="8">
    <source>
        <dbReference type="Google" id="ProtNLM"/>
    </source>
</evidence>
<evidence type="ECO:0000256" key="2">
    <source>
        <dbReference type="ARBA" id="ARBA00022801"/>
    </source>
</evidence>
<dbReference type="Pfam" id="PF17846">
    <property type="entry name" value="XRN_M"/>
    <property type="match status" value="2"/>
</dbReference>
<organism evidence="7">
    <name type="scientific">viral metagenome</name>
    <dbReference type="NCBI Taxonomy" id="1070528"/>
    <lineage>
        <taxon>unclassified sequences</taxon>
        <taxon>metagenomes</taxon>
        <taxon>organismal metagenomes</taxon>
    </lineage>
</organism>
<accession>A0A6C0D970</accession>
<evidence type="ECO:0000259" key="5">
    <source>
        <dbReference type="Pfam" id="PF03159"/>
    </source>
</evidence>
<evidence type="ECO:0000313" key="7">
    <source>
        <dbReference type="EMBL" id="QHT12185.1"/>
    </source>
</evidence>
<dbReference type="GO" id="GO:0000956">
    <property type="term" value="P:nuclear-transcribed mRNA catabolic process"/>
    <property type="evidence" value="ECO:0007669"/>
    <property type="project" value="TreeGrafter"/>
</dbReference>
<feature type="domain" description="Xrn1 helical" evidence="6">
    <location>
        <begin position="243"/>
        <end position="343"/>
    </location>
</feature>
<dbReference type="InterPro" id="IPR041412">
    <property type="entry name" value="Xrn1_helical"/>
</dbReference>
<keyword evidence="1" id="KW-0540">Nuclease</keyword>
<dbReference type="PANTHER" id="PTHR12341:SF7">
    <property type="entry name" value="5'-3' EXORIBONUCLEASE 1"/>
    <property type="match status" value="1"/>
</dbReference>
<evidence type="ECO:0000256" key="3">
    <source>
        <dbReference type="ARBA" id="ARBA00022839"/>
    </source>
</evidence>
<feature type="domain" description="Xrn1 helical" evidence="6">
    <location>
        <begin position="365"/>
        <end position="498"/>
    </location>
</feature>
<protein>
    <recommendedName>
        <fullName evidence="8">Xrn1 N-terminal domain-containing protein</fullName>
    </recommendedName>
</protein>
<sequence length="508" mass="60638">MGIPSYYRFLCQKNKKIITNDYYLNGKVVLCFDFNCIVYYCLSKMPEYDENNNEAYEKELISEVTKYVEHVYISAKKPSEVFIAVDGVVPMAKMKQQRMRRFKGLFMEPYEIEAGVRNIRKKSWDKNSITPGTLFMKKLDVALKELCARHSGWSVSGYNDPGEGEHKVMNYIREYESNNTFLIYGLDADLILLSMLQSTKQNLFLMREVMEFNSVVLDDNDKTQFLYLNIHSLNNELFHSTKEEYIQDYIMMMSLLGNDFLPHSLSLTIKDNGYTILFNNLKEFHKQKKFLVENKLIRWDMLKEFINMFVAQEAQLIEHRCKKKSQMYSYKGKTEYEQKMAQTILMPCKWFVEKEFYDNGLKQDWEDTYYKKFLNDDKNACIEQYLKGLQWILDYYNGNVIEYDWYYPHMETPLWKDIYTYLCNDTIGKERFIYEIALPLKPEQQLVLVLPIESFHLISNEKYKSFPSRFPQYYPSKFSVHTLGKKFIYESESNIPILPSKFIRKMLV</sequence>
<dbReference type="Gene3D" id="3.40.50.12390">
    <property type="match status" value="1"/>
</dbReference>
<keyword evidence="3" id="KW-0269">Exonuclease</keyword>
<dbReference type="AlphaFoldDB" id="A0A6C0D970"/>
<dbReference type="GO" id="GO:0005634">
    <property type="term" value="C:nucleus"/>
    <property type="evidence" value="ECO:0007669"/>
    <property type="project" value="TreeGrafter"/>
</dbReference>
<dbReference type="InterPro" id="IPR027073">
    <property type="entry name" value="5_3_exoribonuclease"/>
</dbReference>
<dbReference type="Pfam" id="PF03159">
    <property type="entry name" value="XRN_N"/>
    <property type="match status" value="1"/>
</dbReference>
<evidence type="ECO:0000256" key="4">
    <source>
        <dbReference type="ARBA" id="ARBA00038299"/>
    </source>
</evidence>
<proteinExistence type="inferred from homology"/>
<reference evidence="7" key="1">
    <citation type="journal article" date="2020" name="Nature">
        <title>Giant virus diversity and host interactions through global metagenomics.</title>
        <authorList>
            <person name="Schulz F."/>
            <person name="Roux S."/>
            <person name="Paez-Espino D."/>
            <person name="Jungbluth S."/>
            <person name="Walsh D.A."/>
            <person name="Denef V.J."/>
            <person name="McMahon K.D."/>
            <person name="Konstantinidis K.T."/>
            <person name="Eloe-Fadrosh E.A."/>
            <person name="Kyrpides N.C."/>
            <person name="Woyke T."/>
        </authorList>
    </citation>
    <scope>NUCLEOTIDE SEQUENCE</scope>
    <source>
        <strain evidence="7">GVMAG-M-3300023174-129</strain>
    </source>
</reference>
<evidence type="ECO:0000259" key="6">
    <source>
        <dbReference type="Pfam" id="PF17846"/>
    </source>
</evidence>